<dbReference type="PANTHER" id="PTHR47540:SF2">
    <property type="entry name" value="ZN(II)2CYS6 TRANSCRIPTION FACTOR (EUROFUNG)"/>
    <property type="match status" value="1"/>
</dbReference>
<dbReference type="GO" id="GO:0043565">
    <property type="term" value="F:sequence-specific DNA binding"/>
    <property type="evidence" value="ECO:0007669"/>
    <property type="project" value="TreeGrafter"/>
</dbReference>
<keyword evidence="9" id="KW-1185">Reference proteome</keyword>
<dbReference type="SUPFAM" id="SSF57701">
    <property type="entry name" value="Zn2/Cys6 DNA-binding domain"/>
    <property type="match status" value="1"/>
</dbReference>
<accession>A0A4Y7PR07</accession>
<evidence type="ECO:0000259" key="7">
    <source>
        <dbReference type="PROSITE" id="PS50048"/>
    </source>
</evidence>
<keyword evidence="3" id="KW-0238">DNA-binding</keyword>
<dbReference type="InterPro" id="IPR051711">
    <property type="entry name" value="Stress_Response_Reg"/>
</dbReference>
<reference evidence="8 9" key="1">
    <citation type="submission" date="2018-06" db="EMBL/GenBank/DDBJ databases">
        <title>A transcriptomic atlas of mushroom development highlights an independent origin of complex multicellularity.</title>
        <authorList>
            <consortium name="DOE Joint Genome Institute"/>
            <person name="Krizsan K."/>
            <person name="Almasi E."/>
            <person name="Merenyi Z."/>
            <person name="Sahu N."/>
            <person name="Viragh M."/>
            <person name="Koszo T."/>
            <person name="Mondo S."/>
            <person name="Kiss B."/>
            <person name="Balint B."/>
            <person name="Kues U."/>
            <person name="Barry K."/>
            <person name="Hegedus J.C."/>
            <person name="Henrissat B."/>
            <person name="Johnson J."/>
            <person name="Lipzen A."/>
            <person name="Ohm R."/>
            <person name="Nagy I."/>
            <person name="Pangilinan J."/>
            <person name="Yan J."/>
            <person name="Xiong Y."/>
            <person name="Grigoriev I.V."/>
            <person name="Hibbett D.S."/>
            <person name="Nagy L.G."/>
        </authorList>
    </citation>
    <scope>NUCLEOTIDE SEQUENCE [LARGE SCALE GENOMIC DNA]</scope>
    <source>
        <strain evidence="8 9">SZMC22713</strain>
    </source>
</reference>
<proteinExistence type="predicted"/>
<feature type="region of interest" description="Disordered" evidence="6">
    <location>
        <begin position="196"/>
        <end position="219"/>
    </location>
</feature>
<dbReference type="Pfam" id="PF00172">
    <property type="entry name" value="Zn_clus"/>
    <property type="match status" value="1"/>
</dbReference>
<feature type="region of interest" description="Disordered" evidence="6">
    <location>
        <begin position="1"/>
        <end position="54"/>
    </location>
</feature>
<evidence type="ECO:0000256" key="4">
    <source>
        <dbReference type="ARBA" id="ARBA00023163"/>
    </source>
</evidence>
<feature type="compositionally biased region" description="Polar residues" evidence="6">
    <location>
        <begin position="1"/>
        <end position="30"/>
    </location>
</feature>
<sequence>MSTNPFSNPTSGPSLTRYPGSSSHAPQASILTAEETERANLSTAAFRGPKRKRRVKIHSPFPLNHPTKVSKACDACHNSKRRCDGTAPCSNCYFTSKDCKYTDASGNSVPAPRPQRFAVPTDPDLSPSSGAGQAVPQPYPAGAFGIIESPYLSPQDLQRSIHQENDSDGNMIQEESVLSSPRLYHKLALRHRPIRIKQETHQSSASSLVVRQRAVQEPF</sequence>
<keyword evidence="2" id="KW-0805">Transcription regulation</keyword>
<dbReference type="CDD" id="cd00067">
    <property type="entry name" value="GAL4"/>
    <property type="match status" value="1"/>
</dbReference>
<keyword evidence="4" id="KW-0804">Transcription</keyword>
<evidence type="ECO:0000256" key="2">
    <source>
        <dbReference type="ARBA" id="ARBA00023015"/>
    </source>
</evidence>
<evidence type="ECO:0000313" key="9">
    <source>
        <dbReference type="Proteomes" id="UP000294933"/>
    </source>
</evidence>
<dbReference type="PROSITE" id="PS00463">
    <property type="entry name" value="ZN2_CY6_FUNGAL_1"/>
    <property type="match status" value="1"/>
</dbReference>
<feature type="region of interest" description="Disordered" evidence="6">
    <location>
        <begin position="103"/>
        <end position="137"/>
    </location>
</feature>
<dbReference type="GO" id="GO:0045944">
    <property type="term" value="P:positive regulation of transcription by RNA polymerase II"/>
    <property type="evidence" value="ECO:0007669"/>
    <property type="project" value="TreeGrafter"/>
</dbReference>
<feature type="domain" description="Zn(2)-C6 fungal-type" evidence="7">
    <location>
        <begin position="72"/>
        <end position="101"/>
    </location>
</feature>
<dbReference type="PANTHER" id="PTHR47540">
    <property type="entry name" value="THIAMINE REPRESSIBLE GENES REGULATORY PROTEIN THI5"/>
    <property type="match status" value="1"/>
</dbReference>
<evidence type="ECO:0000313" key="8">
    <source>
        <dbReference type="EMBL" id="TDL17595.1"/>
    </source>
</evidence>
<evidence type="ECO:0000256" key="3">
    <source>
        <dbReference type="ARBA" id="ARBA00023125"/>
    </source>
</evidence>
<dbReference type="GO" id="GO:0000981">
    <property type="term" value="F:DNA-binding transcription factor activity, RNA polymerase II-specific"/>
    <property type="evidence" value="ECO:0007669"/>
    <property type="project" value="InterPro"/>
</dbReference>
<evidence type="ECO:0000256" key="6">
    <source>
        <dbReference type="SAM" id="MobiDB-lite"/>
    </source>
</evidence>
<gene>
    <name evidence="8" type="ORF">BD410DRAFT_776034</name>
</gene>
<dbReference type="AlphaFoldDB" id="A0A4Y7PR07"/>
<dbReference type="GO" id="GO:0008270">
    <property type="term" value="F:zinc ion binding"/>
    <property type="evidence" value="ECO:0007669"/>
    <property type="project" value="InterPro"/>
</dbReference>
<protein>
    <recommendedName>
        <fullName evidence="7">Zn(2)-C6 fungal-type domain-containing protein</fullName>
    </recommendedName>
</protein>
<evidence type="ECO:0000256" key="5">
    <source>
        <dbReference type="ARBA" id="ARBA00023242"/>
    </source>
</evidence>
<dbReference type="STRING" id="50990.A0A4Y7PR07"/>
<organism evidence="8 9">
    <name type="scientific">Rickenella mellea</name>
    <dbReference type="NCBI Taxonomy" id="50990"/>
    <lineage>
        <taxon>Eukaryota</taxon>
        <taxon>Fungi</taxon>
        <taxon>Dikarya</taxon>
        <taxon>Basidiomycota</taxon>
        <taxon>Agaricomycotina</taxon>
        <taxon>Agaricomycetes</taxon>
        <taxon>Hymenochaetales</taxon>
        <taxon>Rickenellaceae</taxon>
        <taxon>Rickenella</taxon>
    </lineage>
</organism>
<comment type="subcellular location">
    <subcellularLocation>
        <location evidence="1">Nucleus</location>
    </subcellularLocation>
</comment>
<name>A0A4Y7PR07_9AGAM</name>
<dbReference type="Proteomes" id="UP000294933">
    <property type="component" value="Unassembled WGS sequence"/>
</dbReference>
<dbReference type="VEuPathDB" id="FungiDB:BD410DRAFT_776034"/>
<dbReference type="Gene3D" id="4.10.240.10">
    <property type="entry name" value="Zn(2)-C6 fungal-type DNA-binding domain"/>
    <property type="match status" value="1"/>
</dbReference>
<dbReference type="PROSITE" id="PS50048">
    <property type="entry name" value="ZN2_CY6_FUNGAL_2"/>
    <property type="match status" value="1"/>
</dbReference>
<dbReference type="GO" id="GO:0005634">
    <property type="term" value="C:nucleus"/>
    <property type="evidence" value="ECO:0007669"/>
    <property type="project" value="UniProtKB-SubCell"/>
</dbReference>
<dbReference type="InterPro" id="IPR001138">
    <property type="entry name" value="Zn2Cys6_DnaBD"/>
</dbReference>
<dbReference type="SMART" id="SM00066">
    <property type="entry name" value="GAL4"/>
    <property type="match status" value="1"/>
</dbReference>
<keyword evidence="5" id="KW-0539">Nucleus</keyword>
<evidence type="ECO:0000256" key="1">
    <source>
        <dbReference type="ARBA" id="ARBA00004123"/>
    </source>
</evidence>
<dbReference type="EMBL" id="ML170219">
    <property type="protein sequence ID" value="TDL17595.1"/>
    <property type="molecule type" value="Genomic_DNA"/>
</dbReference>
<dbReference type="OrthoDB" id="2123952at2759"/>
<dbReference type="InterPro" id="IPR036864">
    <property type="entry name" value="Zn2-C6_fun-type_DNA-bd_sf"/>
</dbReference>